<protein>
    <submittedName>
        <fullName evidence="1">Uncharacterized protein</fullName>
    </submittedName>
</protein>
<reference evidence="1" key="1">
    <citation type="submission" date="2015-12" db="EMBL/GenBank/DDBJ databases">
        <title>Update maize B73 reference genome by single molecule sequencing technologies.</title>
        <authorList>
            <consortium name="Maize Genome Sequencing Project"/>
            <person name="Ware D."/>
        </authorList>
    </citation>
    <scope>NUCLEOTIDE SEQUENCE</scope>
    <source>
        <tissue evidence="1">Seedling</tissue>
    </source>
</reference>
<sequence length="111" mass="11547">MALHVVEGTCTGGAIISHLSSPPPSCSSSSCVVLLDAAEELANNQLPAAQRPAKNMSAFGVLVTALVLSCVAGASIAGYRYMDSEIMAQCMPLDSQHSENQPLRTEEAQQA</sequence>
<dbReference type="AlphaFoldDB" id="A0A1D6JE09"/>
<evidence type="ECO:0000313" key="1">
    <source>
        <dbReference type="EMBL" id="AQK46046.1"/>
    </source>
</evidence>
<accession>A0A1D6JE09</accession>
<name>A0A1D6JE09_MAIZE</name>
<dbReference type="InParanoid" id="A0A1D6JE09"/>
<organism evidence="1">
    <name type="scientific">Zea mays</name>
    <name type="common">Maize</name>
    <dbReference type="NCBI Taxonomy" id="4577"/>
    <lineage>
        <taxon>Eukaryota</taxon>
        <taxon>Viridiplantae</taxon>
        <taxon>Streptophyta</taxon>
        <taxon>Embryophyta</taxon>
        <taxon>Tracheophyta</taxon>
        <taxon>Spermatophyta</taxon>
        <taxon>Magnoliopsida</taxon>
        <taxon>Liliopsida</taxon>
        <taxon>Poales</taxon>
        <taxon>Poaceae</taxon>
        <taxon>PACMAD clade</taxon>
        <taxon>Panicoideae</taxon>
        <taxon>Andropogonodae</taxon>
        <taxon>Andropogoneae</taxon>
        <taxon>Tripsacinae</taxon>
        <taxon>Zea</taxon>
    </lineage>
</organism>
<gene>
    <name evidence="1" type="ORF">ZEAMMB73_Zm00001d026279</name>
</gene>
<dbReference type="EMBL" id="CM000786">
    <property type="protein sequence ID" value="AQK46046.1"/>
    <property type="molecule type" value="Genomic_DNA"/>
</dbReference>
<proteinExistence type="predicted"/>